<gene>
    <name evidence="1" type="ORF">CMV30_15325</name>
</gene>
<dbReference type="Proteomes" id="UP000217265">
    <property type="component" value="Chromosome"/>
</dbReference>
<protein>
    <recommendedName>
        <fullName evidence="3">Methyltransferase domain-containing protein</fullName>
    </recommendedName>
</protein>
<dbReference type="Gene3D" id="3.40.50.150">
    <property type="entry name" value="Vaccinia Virus protein VP39"/>
    <property type="match status" value="1"/>
</dbReference>
<proteinExistence type="predicted"/>
<dbReference type="SUPFAM" id="SSF53335">
    <property type="entry name" value="S-adenosyl-L-methionine-dependent methyltransferases"/>
    <property type="match status" value="2"/>
</dbReference>
<dbReference type="OrthoDB" id="5565939at2"/>
<dbReference type="KEGG" id="vbh:CMV30_15325"/>
<dbReference type="EMBL" id="CP023344">
    <property type="protein sequence ID" value="ATC65215.1"/>
    <property type="molecule type" value="Genomic_DNA"/>
</dbReference>
<organism evidence="1 2">
    <name type="scientific">Nibricoccus aquaticus</name>
    <dbReference type="NCBI Taxonomy" id="2576891"/>
    <lineage>
        <taxon>Bacteria</taxon>
        <taxon>Pseudomonadati</taxon>
        <taxon>Verrucomicrobiota</taxon>
        <taxon>Opitutia</taxon>
        <taxon>Opitutales</taxon>
        <taxon>Opitutaceae</taxon>
        <taxon>Nibricoccus</taxon>
    </lineage>
</organism>
<dbReference type="AlphaFoldDB" id="A0A290Q931"/>
<keyword evidence="2" id="KW-1185">Reference proteome</keyword>
<dbReference type="InterPro" id="IPR029063">
    <property type="entry name" value="SAM-dependent_MTases_sf"/>
</dbReference>
<dbReference type="Pfam" id="PF13489">
    <property type="entry name" value="Methyltransf_23"/>
    <property type="match status" value="1"/>
</dbReference>
<name>A0A290Q931_9BACT</name>
<accession>A0A290Q931</accession>
<reference evidence="1 2" key="1">
    <citation type="submission" date="2017-09" db="EMBL/GenBank/DDBJ databases">
        <title>Complete genome sequence of Verrucomicrobial strain HZ-65, isolated from freshwater.</title>
        <authorList>
            <person name="Choi A."/>
        </authorList>
    </citation>
    <scope>NUCLEOTIDE SEQUENCE [LARGE SCALE GENOMIC DNA]</scope>
    <source>
        <strain evidence="1 2">HZ-65</strain>
    </source>
</reference>
<sequence>MNAASFSGDRGVKPLLPFWERAGRGGGGRHGGGVFEIIAKQAAQRYRSCGITAWQFARGKLLGDPVYRAVWDGPWLKRGGTVIDLGCGQGLMLALIAEGRAAERGVVEAGAEREDGNLDRITGLTGLGELRTKGEGPLENSAHRAGRAFSEPTGTSALLRGRLVGIELRAKVAGIARRALGEDAEIIAADARVEALPVARTILIFDVLHMMPAADQEALVRGLVAALEPGGTLLLREADAGAGWRFQAVNVANRAKAFFFGYSSKGFCFRTAAGWRALLESTGLGVEVWPMGKGTPYGNVLLVGTKAKAG</sequence>
<evidence type="ECO:0008006" key="3">
    <source>
        <dbReference type="Google" id="ProtNLM"/>
    </source>
</evidence>
<evidence type="ECO:0000313" key="1">
    <source>
        <dbReference type="EMBL" id="ATC65215.1"/>
    </source>
</evidence>
<evidence type="ECO:0000313" key="2">
    <source>
        <dbReference type="Proteomes" id="UP000217265"/>
    </source>
</evidence>